<dbReference type="InterPro" id="IPR011057">
    <property type="entry name" value="Mss4-like_sf"/>
</dbReference>
<reference evidence="5 6" key="1">
    <citation type="submission" date="2017-03" db="EMBL/GenBank/DDBJ databases">
        <title>Genomes of endolithic fungi from Antarctica.</title>
        <authorList>
            <person name="Coleine C."/>
            <person name="Masonjones S."/>
            <person name="Stajich J.E."/>
        </authorList>
    </citation>
    <scope>NUCLEOTIDE SEQUENCE [LARGE SCALE GENOMIC DNA]</scope>
    <source>
        <strain evidence="5 6">CCFEE 6315</strain>
    </source>
</reference>
<dbReference type="SUPFAM" id="SSF51316">
    <property type="entry name" value="Mss4-like"/>
    <property type="match status" value="1"/>
</dbReference>
<evidence type="ECO:0000256" key="1">
    <source>
        <dbReference type="ARBA" id="ARBA00005495"/>
    </source>
</evidence>
<dbReference type="Proteomes" id="UP000308549">
    <property type="component" value="Unassembled WGS sequence"/>
</dbReference>
<dbReference type="OrthoDB" id="2993351at2759"/>
<protein>
    <recommendedName>
        <fullName evidence="4">CENP-V/GFA domain-containing protein</fullName>
    </recommendedName>
</protein>
<proteinExistence type="inferred from homology"/>
<dbReference type="PANTHER" id="PTHR28620:SF1">
    <property type="entry name" value="CENP-V_GFA DOMAIN-CONTAINING PROTEIN"/>
    <property type="match status" value="1"/>
</dbReference>
<dbReference type="AlphaFoldDB" id="A0A4U0UCJ4"/>
<name>A0A4U0UCJ4_9PEZI</name>
<comment type="caution">
    <text evidence="5">The sequence shown here is derived from an EMBL/GenBank/DDBJ whole genome shotgun (WGS) entry which is preliminary data.</text>
</comment>
<gene>
    <name evidence="5" type="ORF">B0A50_01281</name>
</gene>
<dbReference type="Gene3D" id="2.170.150.70">
    <property type="match status" value="1"/>
</dbReference>
<dbReference type="EMBL" id="NAJL01000006">
    <property type="protein sequence ID" value="TKA32035.1"/>
    <property type="molecule type" value="Genomic_DNA"/>
</dbReference>
<keyword evidence="3" id="KW-0862">Zinc</keyword>
<dbReference type="Pfam" id="PF04828">
    <property type="entry name" value="GFA"/>
    <property type="match status" value="1"/>
</dbReference>
<evidence type="ECO:0000313" key="5">
    <source>
        <dbReference type="EMBL" id="TKA32035.1"/>
    </source>
</evidence>
<sequence length="124" mass="14542">MATLHEQTQQRTITCHCKAIRLTFPPLREPANECMCSICRRYGALWAYYKVEEVQIEDDGNALEGYAWGNKVLSFNRCRHCGCMTHYSILRQTETEPEPRIAVNCRMMEREEYERLESEQSDGD</sequence>
<evidence type="ECO:0000259" key="4">
    <source>
        <dbReference type="PROSITE" id="PS51891"/>
    </source>
</evidence>
<dbReference type="PANTHER" id="PTHR28620">
    <property type="entry name" value="CENTROMERE PROTEIN V"/>
    <property type="match status" value="1"/>
</dbReference>
<keyword evidence="6" id="KW-1185">Reference proteome</keyword>
<dbReference type="InterPro" id="IPR006913">
    <property type="entry name" value="CENP-V/GFA"/>
</dbReference>
<dbReference type="GO" id="GO:0046872">
    <property type="term" value="F:metal ion binding"/>
    <property type="evidence" value="ECO:0007669"/>
    <property type="project" value="UniProtKB-KW"/>
</dbReference>
<evidence type="ECO:0000256" key="2">
    <source>
        <dbReference type="ARBA" id="ARBA00022723"/>
    </source>
</evidence>
<evidence type="ECO:0000313" key="6">
    <source>
        <dbReference type="Proteomes" id="UP000308549"/>
    </source>
</evidence>
<accession>A0A4U0UCJ4</accession>
<dbReference type="InterPro" id="IPR052355">
    <property type="entry name" value="CENP-V-like"/>
</dbReference>
<dbReference type="PROSITE" id="PS51891">
    <property type="entry name" value="CENP_V_GFA"/>
    <property type="match status" value="1"/>
</dbReference>
<feature type="domain" description="CENP-V/GFA" evidence="4">
    <location>
        <begin position="11"/>
        <end position="124"/>
    </location>
</feature>
<keyword evidence="2" id="KW-0479">Metal-binding</keyword>
<evidence type="ECO:0000256" key="3">
    <source>
        <dbReference type="ARBA" id="ARBA00022833"/>
    </source>
</evidence>
<organism evidence="5 6">
    <name type="scientific">Salinomyces thailandicus</name>
    <dbReference type="NCBI Taxonomy" id="706561"/>
    <lineage>
        <taxon>Eukaryota</taxon>
        <taxon>Fungi</taxon>
        <taxon>Dikarya</taxon>
        <taxon>Ascomycota</taxon>
        <taxon>Pezizomycotina</taxon>
        <taxon>Dothideomycetes</taxon>
        <taxon>Dothideomycetidae</taxon>
        <taxon>Mycosphaerellales</taxon>
        <taxon>Teratosphaeriaceae</taxon>
        <taxon>Salinomyces</taxon>
    </lineage>
</organism>
<dbReference type="GO" id="GO:0016846">
    <property type="term" value="F:carbon-sulfur lyase activity"/>
    <property type="evidence" value="ECO:0007669"/>
    <property type="project" value="InterPro"/>
</dbReference>
<comment type="similarity">
    <text evidence="1">Belongs to the Gfa family.</text>
</comment>